<evidence type="ECO:0000313" key="1">
    <source>
        <dbReference type="EMBL" id="MBM7561495.1"/>
    </source>
</evidence>
<sequence>MNNKIHPLKDHHSSFQLLDISAYIESFNLDPQHTSISLKIINGMTFTFNWSTGKFNYLRHA</sequence>
<keyword evidence="2" id="KW-1185">Reference proteome</keyword>
<dbReference type="EMBL" id="JAFBDT010000005">
    <property type="protein sequence ID" value="MBM7561495.1"/>
    <property type="molecule type" value="Genomic_DNA"/>
</dbReference>
<gene>
    <name evidence="1" type="ORF">JOC49_001015</name>
</gene>
<dbReference type="RefSeq" id="WP_204663050.1">
    <property type="nucleotide sequence ID" value="NZ_JAFBDT010000005.1"/>
</dbReference>
<accession>A0ABS2MQ15</accession>
<protein>
    <submittedName>
        <fullName evidence="1">Uncharacterized protein</fullName>
    </submittedName>
</protein>
<evidence type="ECO:0000313" key="2">
    <source>
        <dbReference type="Proteomes" id="UP000767854"/>
    </source>
</evidence>
<name>A0ABS2MQ15_9FIRM</name>
<comment type="caution">
    <text evidence="1">The sequence shown here is derived from an EMBL/GenBank/DDBJ whole genome shotgun (WGS) entry which is preliminary data.</text>
</comment>
<proteinExistence type="predicted"/>
<dbReference type="Proteomes" id="UP000767854">
    <property type="component" value="Unassembled WGS sequence"/>
</dbReference>
<organism evidence="1 2">
    <name type="scientific">Fusibacter tunisiensis</name>
    <dbReference type="NCBI Taxonomy" id="1008308"/>
    <lineage>
        <taxon>Bacteria</taxon>
        <taxon>Bacillati</taxon>
        <taxon>Bacillota</taxon>
        <taxon>Clostridia</taxon>
        <taxon>Eubacteriales</taxon>
        <taxon>Eubacteriales Family XII. Incertae Sedis</taxon>
        <taxon>Fusibacter</taxon>
    </lineage>
</organism>
<reference evidence="1 2" key="1">
    <citation type="submission" date="2021-01" db="EMBL/GenBank/DDBJ databases">
        <title>Genomic Encyclopedia of Type Strains, Phase IV (KMG-IV): sequencing the most valuable type-strain genomes for metagenomic binning, comparative biology and taxonomic classification.</title>
        <authorList>
            <person name="Goeker M."/>
        </authorList>
    </citation>
    <scope>NUCLEOTIDE SEQUENCE [LARGE SCALE GENOMIC DNA]</scope>
    <source>
        <strain evidence="1 2">DSM 24436</strain>
    </source>
</reference>